<protein>
    <recommendedName>
        <fullName evidence="5">EF-hand domain-containing protein</fullName>
    </recommendedName>
</protein>
<evidence type="ECO:0000256" key="2">
    <source>
        <dbReference type="SAM" id="SignalP"/>
    </source>
</evidence>
<dbReference type="OMA" id="KTAHTIH"/>
<dbReference type="Proteomes" id="UP000005408">
    <property type="component" value="Unassembled WGS sequence"/>
</dbReference>
<dbReference type="InterPro" id="IPR011992">
    <property type="entry name" value="EF-hand-dom_pair"/>
</dbReference>
<dbReference type="PROSITE" id="PS00018">
    <property type="entry name" value="EF_HAND_1"/>
    <property type="match status" value="2"/>
</dbReference>
<name>A0A8W8NPD8_MAGGI</name>
<evidence type="ECO:0000313" key="4">
    <source>
        <dbReference type="Proteomes" id="UP000005408"/>
    </source>
</evidence>
<feature type="signal peptide" evidence="2">
    <location>
        <begin position="1"/>
        <end position="21"/>
    </location>
</feature>
<dbReference type="Gene3D" id="1.10.238.10">
    <property type="entry name" value="EF-hand"/>
    <property type="match status" value="1"/>
</dbReference>
<reference evidence="3" key="1">
    <citation type="submission" date="2022-08" db="UniProtKB">
        <authorList>
            <consortium name="EnsemblMetazoa"/>
        </authorList>
    </citation>
    <scope>IDENTIFICATION</scope>
    <source>
        <strain evidence="3">05x7-T-G4-1.051#20</strain>
    </source>
</reference>
<proteinExistence type="predicted"/>
<dbReference type="EnsemblMetazoa" id="G848.2">
    <property type="protein sequence ID" value="G848.2:cds"/>
    <property type="gene ID" value="G848"/>
</dbReference>
<dbReference type="EnsemblMetazoa" id="G848.1">
    <property type="protein sequence ID" value="G848.1:cds"/>
    <property type="gene ID" value="G848"/>
</dbReference>
<evidence type="ECO:0000313" key="3">
    <source>
        <dbReference type="EnsemblMetazoa" id="G848.6:cds"/>
    </source>
</evidence>
<keyword evidence="1" id="KW-0106">Calcium</keyword>
<feature type="chain" id="PRO_5042432165" description="EF-hand domain-containing protein" evidence="2">
    <location>
        <begin position="22"/>
        <end position="138"/>
    </location>
</feature>
<evidence type="ECO:0000256" key="1">
    <source>
        <dbReference type="ARBA" id="ARBA00022837"/>
    </source>
</evidence>
<keyword evidence="4" id="KW-1185">Reference proteome</keyword>
<dbReference type="EnsemblMetazoa" id="G848.5">
    <property type="protein sequence ID" value="G848.5:cds"/>
    <property type="gene ID" value="G848"/>
</dbReference>
<accession>A0A8W8NPD8</accession>
<dbReference type="AlphaFoldDB" id="A0A8W8NPD8"/>
<dbReference type="SUPFAM" id="SSF47473">
    <property type="entry name" value="EF-hand"/>
    <property type="match status" value="1"/>
</dbReference>
<dbReference type="EnsemblMetazoa" id="G848.4">
    <property type="protein sequence ID" value="G848.4:cds"/>
    <property type="gene ID" value="G848"/>
</dbReference>
<dbReference type="InterPro" id="IPR018247">
    <property type="entry name" value="EF_Hand_1_Ca_BS"/>
</dbReference>
<dbReference type="OrthoDB" id="6142471at2759"/>
<organism evidence="3 4">
    <name type="scientific">Magallana gigas</name>
    <name type="common">Pacific oyster</name>
    <name type="synonym">Crassostrea gigas</name>
    <dbReference type="NCBI Taxonomy" id="29159"/>
    <lineage>
        <taxon>Eukaryota</taxon>
        <taxon>Metazoa</taxon>
        <taxon>Spiralia</taxon>
        <taxon>Lophotrochozoa</taxon>
        <taxon>Mollusca</taxon>
        <taxon>Bivalvia</taxon>
        <taxon>Autobranchia</taxon>
        <taxon>Pteriomorphia</taxon>
        <taxon>Ostreida</taxon>
        <taxon>Ostreoidea</taxon>
        <taxon>Ostreidae</taxon>
        <taxon>Magallana</taxon>
    </lineage>
</organism>
<evidence type="ECO:0008006" key="5">
    <source>
        <dbReference type="Google" id="ProtNLM"/>
    </source>
</evidence>
<keyword evidence="2" id="KW-0732">Signal</keyword>
<sequence>MFRYFLVFSLAILLLTEDVYAWRRIKKFLRKAAKVIKTAHTIHTVVKVAATVLGKRSTNNQVLSLNVCDFRSFDMDDDQRISETELSTLIDITGFVDLDEFFEKLDVNKDDVVTIEEYNSSQIIKEACSRLLTRFFTL</sequence>
<dbReference type="EnsemblMetazoa" id="G848.6">
    <property type="protein sequence ID" value="G848.6:cds"/>
    <property type="gene ID" value="G848"/>
</dbReference>